<feature type="domain" description="Peptidase C51" evidence="2">
    <location>
        <begin position="40"/>
        <end position="123"/>
    </location>
</feature>
<dbReference type="AlphaFoldDB" id="A0A5C4X653"/>
<protein>
    <submittedName>
        <fullName evidence="3">CHAP domain-containing protein</fullName>
    </submittedName>
</protein>
<dbReference type="Pfam" id="PF05257">
    <property type="entry name" value="CHAP"/>
    <property type="match status" value="1"/>
</dbReference>
<dbReference type="SUPFAM" id="SSF54001">
    <property type="entry name" value="Cysteine proteinases"/>
    <property type="match status" value="1"/>
</dbReference>
<accession>A0A5C4X653</accession>
<dbReference type="Proteomes" id="UP000314223">
    <property type="component" value="Unassembled WGS sequence"/>
</dbReference>
<dbReference type="EMBL" id="VDMQ01000001">
    <property type="protein sequence ID" value="TNM58023.1"/>
    <property type="molecule type" value="Genomic_DNA"/>
</dbReference>
<feature type="region of interest" description="Disordered" evidence="1">
    <location>
        <begin position="116"/>
        <end position="140"/>
    </location>
</feature>
<dbReference type="RefSeq" id="WP_139467121.1">
    <property type="nucleotide sequence ID" value="NZ_VDMQ01000001.1"/>
</dbReference>
<organism evidence="3 4">
    <name type="scientific">Brevibacterium sediminis</name>
    <dbReference type="NCBI Taxonomy" id="1857024"/>
    <lineage>
        <taxon>Bacteria</taxon>
        <taxon>Bacillati</taxon>
        <taxon>Actinomycetota</taxon>
        <taxon>Actinomycetes</taxon>
        <taxon>Micrococcales</taxon>
        <taxon>Brevibacteriaceae</taxon>
        <taxon>Brevibacterium</taxon>
    </lineage>
</organism>
<gene>
    <name evidence="3" type="ORF">FHQ09_01720</name>
</gene>
<feature type="compositionally biased region" description="Polar residues" evidence="1">
    <location>
        <begin position="121"/>
        <end position="132"/>
    </location>
</feature>
<reference evidence="3 4" key="1">
    <citation type="submission" date="2019-06" db="EMBL/GenBank/DDBJ databases">
        <authorList>
            <person name="Mardanova A.M."/>
            <person name="Pudova D.S."/>
            <person name="Shagimardanova E.I."/>
            <person name="Gogoleva N.E."/>
            <person name="Lutfullin M.T."/>
            <person name="Hadieva G.F."/>
            <person name="Sharipova M.R."/>
        </authorList>
    </citation>
    <scope>NUCLEOTIDE SEQUENCE [LARGE SCALE GENOMIC DNA]</scope>
    <source>
        <strain evidence="3 4">MG-1</strain>
    </source>
</reference>
<evidence type="ECO:0000256" key="1">
    <source>
        <dbReference type="SAM" id="MobiDB-lite"/>
    </source>
</evidence>
<sequence>MATPSQLVAKATSKVGTTEIGYTNKVEFNDWFYGGRSKYGSWAAWCAAFTSWACAQIGMKANIDYPRTAGVAIARSWAQQRGRWVSPSNIKKGDLVVFLPHFSHIAIARADASGGSVKTVEGNTSPGSSGSQRDGGGVWNRTRPLSLVGGGIRLNFTSTETTTPSKPTEPEGILGMSVTNAGFRNKDVPLPKGKWKSIPIGDAGGYSLGILANGTSFIADTELTFKGLNPGAAVIGRFYLVSYKKGTPTRRLKGGTYPAKEIVGTAGTSLGSVMQMANSSRTPDKGRSIRLRFEVFAGTKGVTFTKASHRFAKD</sequence>
<evidence type="ECO:0000259" key="2">
    <source>
        <dbReference type="Pfam" id="PF05257"/>
    </source>
</evidence>
<proteinExistence type="predicted"/>
<comment type="caution">
    <text evidence="3">The sequence shown here is derived from an EMBL/GenBank/DDBJ whole genome shotgun (WGS) entry which is preliminary data.</text>
</comment>
<evidence type="ECO:0000313" key="3">
    <source>
        <dbReference type="EMBL" id="TNM58023.1"/>
    </source>
</evidence>
<dbReference type="Gene3D" id="3.90.1720.10">
    <property type="entry name" value="endopeptidase domain like (from Nostoc punctiforme)"/>
    <property type="match status" value="1"/>
</dbReference>
<dbReference type="InterPro" id="IPR038765">
    <property type="entry name" value="Papain-like_cys_pep_sf"/>
</dbReference>
<dbReference type="InterPro" id="IPR007921">
    <property type="entry name" value="CHAP_dom"/>
</dbReference>
<name>A0A5C4X653_9MICO</name>
<evidence type="ECO:0000313" key="4">
    <source>
        <dbReference type="Proteomes" id="UP000314223"/>
    </source>
</evidence>